<dbReference type="CDD" id="cd00185">
    <property type="entry name" value="TNFRSF"/>
    <property type="match status" value="1"/>
</dbReference>
<dbReference type="EMBL" id="BRYA01000276">
    <property type="protein sequence ID" value="GMI46012.1"/>
    <property type="molecule type" value="Genomic_DNA"/>
</dbReference>
<keyword evidence="2" id="KW-1185">Reference proteome</keyword>
<dbReference type="Proteomes" id="UP001165065">
    <property type="component" value="Unassembled WGS sequence"/>
</dbReference>
<sequence length="359" mass="36884">MNGLFNTVSNAVASGSNTGNSIMANGDTTVLAVRSYKCSQGTCATSMSMLYTDDLNGEVKCLEDNASCVLDGENARRGMWVAGTGSGTLILRALTFDKGYSGNGGGVSIYSGAIVDLKLLVFSNNRATSSSYGGGAIYVYSSGTTVNAYGTRFNGNTADSGNGDDIYRHIGGTITIHNTCPSPYSSNTPIQGSALDTSGTINGNKYSYSCTPYSCNAGSYNPTTSNLLSACQDCGEGKYSASTGATSDATCQDCSEGKFSTSTGATSDVTCQDCGEGKFSTSTGATSDATCQDCSEGKFSTSTGATSDVTCQDCGEGKYSTSTGATSDATCQGENRQDLKLQHHQGCTLHSVGHPILYL</sequence>
<evidence type="ECO:0000313" key="2">
    <source>
        <dbReference type="Proteomes" id="UP001165065"/>
    </source>
</evidence>
<dbReference type="PANTHER" id="PTHR46967:SF2">
    <property type="entry name" value="SUSHI, VON WILLEBRAND FACTOR TYPE A, EGF AND PENTRAXIN DOMAIN-CONTAINING PROTEIN 1-LIKE"/>
    <property type="match status" value="1"/>
</dbReference>
<comment type="caution">
    <text evidence="1">The sequence shown here is derived from an EMBL/GenBank/DDBJ whole genome shotgun (WGS) entry which is preliminary data.</text>
</comment>
<dbReference type="SMART" id="SM01411">
    <property type="entry name" value="Ephrin_rec_like"/>
    <property type="match status" value="2"/>
</dbReference>
<reference evidence="2" key="1">
    <citation type="journal article" date="2023" name="Commun. Biol.">
        <title>Genome analysis of Parmales, the sister group of diatoms, reveals the evolutionary specialization of diatoms from phago-mixotrophs to photoautotrophs.</title>
        <authorList>
            <person name="Ban H."/>
            <person name="Sato S."/>
            <person name="Yoshikawa S."/>
            <person name="Yamada K."/>
            <person name="Nakamura Y."/>
            <person name="Ichinomiya M."/>
            <person name="Sato N."/>
            <person name="Blanc-Mathieu R."/>
            <person name="Endo H."/>
            <person name="Kuwata A."/>
            <person name="Ogata H."/>
        </authorList>
    </citation>
    <scope>NUCLEOTIDE SEQUENCE [LARGE SCALE GENOMIC DNA]</scope>
</reference>
<organism evidence="1 2">
    <name type="scientific">Triparma columacea</name>
    <dbReference type="NCBI Taxonomy" id="722753"/>
    <lineage>
        <taxon>Eukaryota</taxon>
        <taxon>Sar</taxon>
        <taxon>Stramenopiles</taxon>
        <taxon>Ochrophyta</taxon>
        <taxon>Bolidophyceae</taxon>
        <taxon>Parmales</taxon>
        <taxon>Triparmaceae</taxon>
        <taxon>Triparma</taxon>
    </lineage>
</organism>
<dbReference type="OrthoDB" id="195103at2759"/>
<dbReference type="AlphaFoldDB" id="A0A9W7GI53"/>
<gene>
    <name evidence="1" type="ORF">TrCOL_g12729</name>
</gene>
<evidence type="ECO:0000313" key="1">
    <source>
        <dbReference type="EMBL" id="GMI46012.1"/>
    </source>
</evidence>
<dbReference type="PANTHER" id="PTHR46967">
    <property type="entry name" value="INSULIN-LIKE GROWTH FACTOR BINDING PROTEIN,N-TERMINAL"/>
    <property type="match status" value="1"/>
</dbReference>
<accession>A0A9W7GI53</accession>
<name>A0A9W7GI53_9STRA</name>
<dbReference type="Gene3D" id="2.10.50.10">
    <property type="entry name" value="Tumor Necrosis Factor Receptor, subunit A, domain 2"/>
    <property type="match status" value="1"/>
</dbReference>
<protein>
    <recommendedName>
        <fullName evidence="3">Tyrosine-protein kinase ephrin type A/B receptor-like domain-containing protein</fullName>
    </recommendedName>
</protein>
<evidence type="ECO:0008006" key="3">
    <source>
        <dbReference type="Google" id="ProtNLM"/>
    </source>
</evidence>
<proteinExistence type="predicted"/>